<reference evidence="3" key="1">
    <citation type="journal article" date="2019" name="Int. J. Syst. Evol. Microbiol.">
        <title>The Global Catalogue of Microorganisms (GCM) 10K type strain sequencing project: providing services to taxonomists for standard genome sequencing and annotation.</title>
        <authorList>
            <consortium name="The Broad Institute Genomics Platform"/>
            <consortium name="The Broad Institute Genome Sequencing Center for Infectious Disease"/>
            <person name="Wu L."/>
            <person name="Ma J."/>
        </authorList>
    </citation>
    <scope>NUCLEOTIDE SEQUENCE [LARGE SCALE GENOMIC DNA]</scope>
    <source>
        <strain evidence="3">KACC 11588</strain>
    </source>
</reference>
<proteinExistence type="predicted"/>
<evidence type="ECO:0008006" key="4">
    <source>
        <dbReference type="Google" id="ProtNLM"/>
    </source>
</evidence>
<comment type="caution">
    <text evidence="2">The sequence shown here is derived from an EMBL/GenBank/DDBJ whole genome shotgun (WGS) entry which is preliminary data.</text>
</comment>
<evidence type="ECO:0000313" key="2">
    <source>
        <dbReference type="EMBL" id="MFC5565556.1"/>
    </source>
</evidence>
<organism evidence="2 3">
    <name type="scientific">Rubellimicrobium aerolatum</name>
    <dbReference type="NCBI Taxonomy" id="490979"/>
    <lineage>
        <taxon>Bacteria</taxon>
        <taxon>Pseudomonadati</taxon>
        <taxon>Pseudomonadota</taxon>
        <taxon>Alphaproteobacteria</taxon>
        <taxon>Rhodobacterales</taxon>
        <taxon>Roseobacteraceae</taxon>
        <taxon>Rubellimicrobium</taxon>
    </lineage>
</organism>
<feature type="chain" id="PRO_5047225639" description="Outer membrane beta-barrel protein" evidence="1">
    <location>
        <begin position="20"/>
        <end position="414"/>
    </location>
</feature>
<sequence length="414" mass="43766">MPVLAALALGLPLSAPAPAQEGPNPGLTVSLSQGLGFDTNADLDPGVEDSRTSALTALGLSYASSTPASRLTLQAGANVEVPFSDDEARVDGPSLSFGYERAVPASSFTASGRFSRTDVSFLRGLGDFLGEDGTIDLPDDFEDLEGEGTRQLGRLDASLSLRDDAPFGATLSAGVQGVDYSDVSAESELLDYTDTNFGAELRFSLTETIDLRAGFTTSTYEEDGSDPETERGVDFQGSIARPDGQYVARLGFDDTDEGLRTSLSFGRDLERPLGAVSGRIGVTRDGTGDLQLTGGVSASRTLPRGTASLALDQSVETLEGDEEELVTTLAARLNQEMTPTTSLSLDALYGASQDTSTDARTRSLELGATVQRQLTRAWNLSLGYRHEREDETGEELAKNDNLFLTLGRQFGGGL</sequence>
<protein>
    <recommendedName>
        <fullName evidence="4">Outer membrane beta-barrel protein</fullName>
    </recommendedName>
</protein>
<dbReference type="EMBL" id="JBHSNA010000002">
    <property type="protein sequence ID" value="MFC5565556.1"/>
    <property type="molecule type" value="Genomic_DNA"/>
</dbReference>
<evidence type="ECO:0000313" key="3">
    <source>
        <dbReference type="Proteomes" id="UP001596056"/>
    </source>
</evidence>
<dbReference type="RefSeq" id="WP_209838047.1">
    <property type="nucleotide sequence ID" value="NZ_JAGGJP010000002.1"/>
</dbReference>
<keyword evidence="1" id="KW-0732">Signal</keyword>
<keyword evidence="3" id="KW-1185">Reference proteome</keyword>
<evidence type="ECO:0000256" key="1">
    <source>
        <dbReference type="SAM" id="SignalP"/>
    </source>
</evidence>
<accession>A0ABW0S9H9</accession>
<gene>
    <name evidence="2" type="ORF">ACFPOC_03885</name>
</gene>
<name>A0ABW0S9H9_9RHOB</name>
<dbReference type="Proteomes" id="UP001596056">
    <property type="component" value="Unassembled WGS sequence"/>
</dbReference>
<feature type="signal peptide" evidence="1">
    <location>
        <begin position="1"/>
        <end position="19"/>
    </location>
</feature>
<dbReference type="SUPFAM" id="SSF56935">
    <property type="entry name" value="Porins"/>
    <property type="match status" value="1"/>
</dbReference>